<dbReference type="PROSITE" id="PS51898">
    <property type="entry name" value="TYR_RECOMBINASE"/>
    <property type="match status" value="1"/>
</dbReference>
<dbReference type="GO" id="GO:0006310">
    <property type="term" value="P:DNA recombination"/>
    <property type="evidence" value="ECO:0007669"/>
    <property type="project" value="UniProtKB-KW"/>
</dbReference>
<evidence type="ECO:0000256" key="4">
    <source>
        <dbReference type="ARBA" id="ARBA00023172"/>
    </source>
</evidence>
<sequence length="393" mass="44038">MGTVVPRKRSDGSTGYQAQLLIKRAGKIVHRENRTFDRQQAASAWLEKREKELAKPGALERLEAPDPTLATVIDRYTDESIKKIGRTKAQVLRAIKNYDIANKKCSEITSTDVVAFANELIINVAPSTVGNYLSHLAAVFAVAKPAWAYPLDQTAMKDAFVVAKRLGIASKSRERDRRPTLEELDKIMEYFGERLNRRPSSIPMQKAIGFAIFSTRRLEEITRISWKDLDAEGSRVLVRDMKNPGEKNGNDVWCDLPPEALQIILSMPKRREEIFPYCGDTIGTNFTRVCQFLEIVDLHLHDLRHDGISRLFEIGRNIPQVAAVSGHRSWSSLKRYTHLRQTGDKYAKWKWFSVLTSSTSSVGTSPKSAFVADFTTGWLDLTAGSDGGAAGEP</sequence>
<dbReference type="Proteomes" id="UP000290819">
    <property type="component" value="Unassembled WGS sequence"/>
</dbReference>
<evidence type="ECO:0000259" key="6">
    <source>
        <dbReference type="PROSITE" id="PS51898"/>
    </source>
</evidence>
<evidence type="ECO:0000313" key="8">
    <source>
        <dbReference type="EMBL" id="RXT54272.1"/>
    </source>
</evidence>
<evidence type="ECO:0000256" key="5">
    <source>
        <dbReference type="PROSITE-ProRule" id="PRU01248"/>
    </source>
</evidence>
<dbReference type="PANTHER" id="PTHR30349:SF41">
    <property type="entry name" value="INTEGRASE_RECOMBINASE PROTEIN MJ0367-RELATED"/>
    <property type="match status" value="1"/>
</dbReference>
<keyword evidence="4" id="KW-0233">DNA recombination</keyword>
<dbReference type="Pfam" id="PF00589">
    <property type="entry name" value="Phage_integrase"/>
    <property type="match status" value="1"/>
</dbReference>
<dbReference type="InterPro" id="IPR011010">
    <property type="entry name" value="DNA_brk_join_enz"/>
</dbReference>
<keyword evidence="3 5" id="KW-0238">DNA-binding</keyword>
<proteinExistence type="inferred from homology"/>
<organism evidence="8 9">
    <name type="scientific">Bradyrhizobium betae</name>
    <dbReference type="NCBI Taxonomy" id="244734"/>
    <lineage>
        <taxon>Bacteria</taxon>
        <taxon>Pseudomonadati</taxon>
        <taxon>Pseudomonadota</taxon>
        <taxon>Alphaproteobacteria</taxon>
        <taxon>Hyphomicrobiales</taxon>
        <taxon>Nitrobacteraceae</taxon>
        <taxon>Bradyrhizobium</taxon>
    </lineage>
</organism>
<dbReference type="Gene3D" id="1.10.443.10">
    <property type="entry name" value="Intergrase catalytic core"/>
    <property type="match status" value="1"/>
</dbReference>
<dbReference type="AlphaFoldDB" id="A0A4Q1VPR5"/>
<accession>A0A4Q1VPR5</accession>
<dbReference type="InterPro" id="IPR013762">
    <property type="entry name" value="Integrase-like_cat_sf"/>
</dbReference>
<dbReference type="EMBL" id="MZXW01000004">
    <property type="protein sequence ID" value="RXT54272.1"/>
    <property type="molecule type" value="Genomic_DNA"/>
</dbReference>
<feature type="domain" description="Core-binding (CB)" evidence="7">
    <location>
        <begin position="67"/>
        <end position="144"/>
    </location>
</feature>
<comment type="similarity">
    <text evidence="1">Belongs to the 'phage' integrase family.</text>
</comment>
<dbReference type="RefSeq" id="WP_129267617.1">
    <property type="nucleotide sequence ID" value="NZ_MZXW01000004.1"/>
</dbReference>
<dbReference type="PANTHER" id="PTHR30349">
    <property type="entry name" value="PHAGE INTEGRASE-RELATED"/>
    <property type="match status" value="1"/>
</dbReference>
<evidence type="ECO:0000256" key="2">
    <source>
        <dbReference type="ARBA" id="ARBA00022908"/>
    </source>
</evidence>
<reference evidence="8 9" key="1">
    <citation type="submission" date="2017-03" db="EMBL/GenBank/DDBJ databases">
        <authorList>
            <person name="Safronova V.I."/>
            <person name="Sazanova A.L."/>
            <person name="Chirak E.R."/>
        </authorList>
    </citation>
    <scope>NUCLEOTIDE SEQUENCE [LARGE SCALE GENOMIC DNA]</scope>
    <source>
        <strain evidence="8 9">Opo-243</strain>
    </source>
</reference>
<gene>
    <name evidence="8" type="ORF">B5V03_02215</name>
</gene>
<dbReference type="InterPro" id="IPR044068">
    <property type="entry name" value="CB"/>
</dbReference>
<dbReference type="PROSITE" id="PS51900">
    <property type="entry name" value="CB"/>
    <property type="match status" value="1"/>
</dbReference>
<evidence type="ECO:0000256" key="1">
    <source>
        <dbReference type="ARBA" id="ARBA00008857"/>
    </source>
</evidence>
<evidence type="ECO:0000259" key="7">
    <source>
        <dbReference type="PROSITE" id="PS51900"/>
    </source>
</evidence>
<evidence type="ECO:0000313" key="9">
    <source>
        <dbReference type="Proteomes" id="UP000290819"/>
    </source>
</evidence>
<dbReference type="GO" id="GO:0015074">
    <property type="term" value="P:DNA integration"/>
    <property type="evidence" value="ECO:0007669"/>
    <property type="project" value="UniProtKB-KW"/>
</dbReference>
<comment type="caution">
    <text evidence="8">The sequence shown here is derived from an EMBL/GenBank/DDBJ whole genome shotgun (WGS) entry which is preliminary data.</text>
</comment>
<dbReference type="SUPFAM" id="SSF56349">
    <property type="entry name" value="DNA breaking-rejoining enzymes"/>
    <property type="match status" value="1"/>
</dbReference>
<dbReference type="InterPro" id="IPR002104">
    <property type="entry name" value="Integrase_catalytic"/>
</dbReference>
<dbReference type="Gene3D" id="1.10.150.130">
    <property type="match status" value="1"/>
</dbReference>
<feature type="domain" description="Tyr recombinase" evidence="6">
    <location>
        <begin position="174"/>
        <end position="350"/>
    </location>
</feature>
<keyword evidence="9" id="KW-1185">Reference proteome</keyword>
<evidence type="ECO:0000256" key="3">
    <source>
        <dbReference type="ARBA" id="ARBA00023125"/>
    </source>
</evidence>
<dbReference type="InterPro" id="IPR050090">
    <property type="entry name" value="Tyrosine_recombinase_XerCD"/>
</dbReference>
<dbReference type="GO" id="GO:0003677">
    <property type="term" value="F:DNA binding"/>
    <property type="evidence" value="ECO:0007669"/>
    <property type="project" value="UniProtKB-UniRule"/>
</dbReference>
<dbReference type="InterPro" id="IPR010998">
    <property type="entry name" value="Integrase_recombinase_N"/>
</dbReference>
<dbReference type="OrthoDB" id="6388170at2"/>
<name>A0A4Q1VPR5_9BRAD</name>
<keyword evidence="2" id="KW-0229">DNA integration</keyword>
<protein>
    <submittedName>
        <fullName evidence="8">Integrase</fullName>
    </submittedName>
</protein>
<dbReference type="CDD" id="cd00796">
    <property type="entry name" value="INT_Rci_Hp1_C"/>
    <property type="match status" value="1"/>
</dbReference>